<gene>
    <name evidence="1" type="ORF">PTZ61_25065</name>
</gene>
<dbReference type="Proteomes" id="UP001182277">
    <property type="component" value="Unassembled WGS sequence"/>
</dbReference>
<comment type="caution">
    <text evidence="1">The sequence shown here is derived from an EMBL/GenBank/DDBJ whole genome shotgun (WGS) entry which is preliminary data.</text>
</comment>
<evidence type="ECO:0000313" key="2">
    <source>
        <dbReference type="Proteomes" id="UP001182277"/>
    </source>
</evidence>
<proteinExistence type="predicted"/>
<evidence type="ECO:0000313" key="1">
    <source>
        <dbReference type="EMBL" id="MDS0021949.1"/>
    </source>
</evidence>
<protein>
    <submittedName>
        <fullName evidence="1">Uncharacterized protein</fullName>
    </submittedName>
</protein>
<accession>A0AAE4ECG0</accession>
<name>A0AAE4ECG0_9ENTR</name>
<reference evidence="1" key="1">
    <citation type="submission" date="2023-02" db="EMBL/GenBank/DDBJ databases">
        <title>NDM-1 &amp; ACT-7 co producing ST 133 Enterobacter.</title>
        <authorList>
            <person name="Halder G."/>
            <person name="Chaudhuri B."/>
            <person name="Dutta S."/>
        </authorList>
    </citation>
    <scope>NUCLEOTIDE SEQUENCE</scope>
    <source>
        <strain evidence="1">PEER 323</strain>
    </source>
</reference>
<dbReference type="EMBL" id="JARDRS010000032">
    <property type="protein sequence ID" value="MDS0021949.1"/>
    <property type="molecule type" value="Genomic_DNA"/>
</dbReference>
<dbReference type="RefSeq" id="WP_280047349.1">
    <property type="nucleotide sequence ID" value="NZ_JARDRS010000032.1"/>
</dbReference>
<dbReference type="AlphaFoldDB" id="A0AAE4ECG0"/>
<sequence>MKSNKLKKNNREVVRNSGDHFMVVGKTGQGKTSVLLEVMDKVLHLKENGKR</sequence>
<organism evidence="1 2">
    <name type="scientific">Enterobacter hormaechei subsp. steigerwaltii</name>
    <dbReference type="NCBI Taxonomy" id="299766"/>
    <lineage>
        <taxon>Bacteria</taxon>
        <taxon>Pseudomonadati</taxon>
        <taxon>Pseudomonadota</taxon>
        <taxon>Gammaproteobacteria</taxon>
        <taxon>Enterobacterales</taxon>
        <taxon>Enterobacteriaceae</taxon>
        <taxon>Enterobacter</taxon>
        <taxon>Enterobacter cloacae complex</taxon>
    </lineage>
</organism>